<dbReference type="EMBL" id="LN679101">
    <property type="protein sequence ID" value="CEL55346.1"/>
    <property type="molecule type" value="Genomic_DNA"/>
</dbReference>
<reference evidence="2 3" key="1">
    <citation type="submission" date="2014-11" db="EMBL/GenBank/DDBJ databases">
        <authorList>
            <person name="Wibberg Daniel"/>
        </authorList>
    </citation>
    <scope>NUCLEOTIDE SEQUENCE [LARGE SCALE GENOMIC DNA]</scope>
    <source>
        <strain evidence="2">Rhizoctonia solani AG1-IB 7/3/14</strain>
    </source>
</reference>
<accession>A0A0B7FBB9</accession>
<feature type="region of interest" description="Disordered" evidence="1">
    <location>
        <begin position="182"/>
        <end position="334"/>
    </location>
</feature>
<proteinExistence type="predicted"/>
<feature type="compositionally biased region" description="Polar residues" evidence="1">
    <location>
        <begin position="202"/>
        <end position="211"/>
    </location>
</feature>
<dbReference type="OrthoDB" id="3168445at2759"/>
<evidence type="ECO:0000313" key="3">
    <source>
        <dbReference type="Proteomes" id="UP000059188"/>
    </source>
</evidence>
<feature type="compositionally biased region" description="Acidic residues" evidence="1">
    <location>
        <begin position="246"/>
        <end position="266"/>
    </location>
</feature>
<feature type="compositionally biased region" description="Basic and acidic residues" evidence="1">
    <location>
        <begin position="232"/>
        <end position="242"/>
    </location>
</feature>
<protein>
    <submittedName>
        <fullName evidence="2">Uncharacterized protein</fullName>
    </submittedName>
</protein>
<organism evidence="2 3">
    <name type="scientific">Thanatephorus cucumeris (strain AG1-IB / isolate 7/3/14)</name>
    <name type="common">Lettuce bottom rot fungus</name>
    <name type="synonym">Rhizoctonia solani</name>
    <dbReference type="NCBI Taxonomy" id="1108050"/>
    <lineage>
        <taxon>Eukaryota</taxon>
        <taxon>Fungi</taxon>
        <taxon>Dikarya</taxon>
        <taxon>Basidiomycota</taxon>
        <taxon>Agaricomycotina</taxon>
        <taxon>Agaricomycetes</taxon>
        <taxon>Cantharellales</taxon>
        <taxon>Ceratobasidiaceae</taxon>
        <taxon>Rhizoctonia</taxon>
        <taxon>Rhizoctonia solani AG-1</taxon>
    </lineage>
</organism>
<feature type="compositionally biased region" description="Low complexity" evidence="1">
    <location>
        <begin position="190"/>
        <end position="201"/>
    </location>
</feature>
<feature type="compositionally biased region" description="Basic and acidic residues" evidence="1">
    <location>
        <begin position="580"/>
        <end position="593"/>
    </location>
</feature>
<sequence>MIDFTNRRFTIRIGRASKPLKTGEYIARRPSTLGRKTSARRVSVRNSAALKRAPSGSGGLNRGASVRRSQSALRRGASVKRASSTTRRNSKRMSAMAQNGQLLLPPSSLEIDMSTAGANEPEATMSLVSPVTSPTSPKSFFSKLTSRFRGRSKVPKVEENHPSLDSVTQGIATTLTAPLPSASLAPHVPDSPSLRSPSPSSRVTFVNTPESSKSENEAGSPVVSGSLLHNPTSRDTEQKETCDSVVVDDDGNDDGEWIDAEDDEAGSEPRKSLGLKSGASIDLMNGSNPAYDTPRHSGDPGPPAISLGAIDPFGTSLQANSQAEDQPNPDALSTSLQALVFDDLPHASPSEARVNQWLVDTPPVQLNDQASANLGQVDNGVIPSGASTPSKRESRRPRLPQIIVPPLSSNNPYRVPLPPSPSGPLSIASEANPFRSLTSADQCLPINGEEAVPPPSPSILLTPALEVNGFDLSTSRKSNETLALDYVQVPLPPSPSPSSVSAVRNSEEGLSTFDADKKSIARANSMSTLGGRSLSTAPSTRGPTTPTSMRFPGHPALAHFTFGGSSSPSLNIEDCETGEEERRGRSLEVQDGKRRMRSVSPKLDAVQEGDESRRNSKASLEATELNLNSEDKSTGALPLIEENVTFGKKTNDDSESEQEDECGFYSFAERQLVEDKKAADAKQANAPKRSKTMSFLNVGFGKRKSAIGEPQSPPVPSSVSRSATSSRLLALPAEGPKRSSTLMAPPPGGNRISRLMPTQRSSTLLAEPLSPREAVSPVMYTAGDIQSEAGKIEDDESRRLCEAAFLF</sequence>
<feature type="region of interest" description="Disordered" evidence="1">
    <location>
        <begin position="375"/>
        <end position="422"/>
    </location>
</feature>
<feature type="region of interest" description="Disordered" evidence="1">
    <location>
        <begin position="526"/>
        <end position="628"/>
    </location>
</feature>
<evidence type="ECO:0000313" key="2">
    <source>
        <dbReference type="EMBL" id="CEL55346.1"/>
    </source>
</evidence>
<feature type="compositionally biased region" description="Polar residues" evidence="1">
    <location>
        <begin position="315"/>
        <end position="334"/>
    </location>
</feature>
<feature type="region of interest" description="Disordered" evidence="1">
    <location>
        <begin position="704"/>
        <end position="770"/>
    </location>
</feature>
<dbReference type="AlphaFoldDB" id="A0A0B7FBB9"/>
<gene>
    <name evidence="2" type="ORF">RSOLAG1IB_01356</name>
</gene>
<feature type="compositionally biased region" description="Polar residues" evidence="1">
    <location>
        <begin position="526"/>
        <end position="548"/>
    </location>
</feature>
<feature type="region of interest" description="Disordered" evidence="1">
    <location>
        <begin position="28"/>
        <end position="105"/>
    </location>
</feature>
<keyword evidence="3" id="KW-1185">Reference proteome</keyword>
<feature type="compositionally biased region" description="Low complexity" evidence="1">
    <location>
        <begin position="717"/>
        <end position="733"/>
    </location>
</feature>
<dbReference type="Proteomes" id="UP000059188">
    <property type="component" value="Unassembled WGS sequence"/>
</dbReference>
<name>A0A0B7FBB9_THACB</name>
<evidence type="ECO:0000256" key="1">
    <source>
        <dbReference type="SAM" id="MobiDB-lite"/>
    </source>
</evidence>